<evidence type="ECO:0000256" key="1">
    <source>
        <dbReference type="SAM" id="SignalP"/>
    </source>
</evidence>
<dbReference type="InterPro" id="IPR021557">
    <property type="entry name" value="DUF3016"/>
</dbReference>
<gene>
    <name evidence="2" type="ORF">C2869_11990</name>
</gene>
<dbReference type="Pfam" id="PF11454">
    <property type="entry name" value="DUF3016"/>
    <property type="match status" value="1"/>
</dbReference>
<dbReference type="OrthoDB" id="195620at2"/>
<feature type="chain" id="PRO_5015763805" evidence="1">
    <location>
        <begin position="20"/>
        <end position="159"/>
    </location>
</feature>
<organism evidence="2 3">
    <name type="scientific">Saccharobesus litoralis</name>
    <dbReference type="NCBI Taxonomy" id="2172099"/>
    <lineage>
        <taxon>Bacteria</taxon>
        <taxon>Pseudomonadati</taxon>
        <taxon>Pseudomonadota</taxon>
        <taxon>Gammaproteobacteria</taxon>
        <taxon>Alteromonadales</taxon>
        <taxon>Alteromonadaceae</taxon>
        <taxon>Saccharobesus</taxon>
    </lineage>
</organism>
<reference evidence="2 3" key="1">
    <citation type="submission" date="2018-01" db="EMBL/GenBank/DDBJ databases">
        <title>Genome sequence of a Cantenovulum-like bacteria.</title>
        <authorList>
            <person name="Tan W.R."/>
            <person name="Lau N.-S."/>
            <person name="Go F."/>
            <person name="Amirul A.-A.A."/>
        </authorList>
    </citation>
    <scope>NUCLEOTIDE SEQUENCE [LARGE SCALE GENOMIC DNA]</scope>
    <source>
        <strain evidence="2 3">CCB-QB4</strain>
    </source>
</reference>
<accession>A0A2S0VSB8</accession>
<protein>
    <submittedName>
        <fullName evidence="2">DUF3016 domain-containing protein</fullName>
    </submittedName>
</protein>
<sequence length="159" mass="18688">MRLCYVFFVLAGLSFSLPAAQLHIEWQSPEKYTDIRPGNWGSKTKFQQHVTAKLSAHFEKLAEQLPKQQRLNIQVTNLDLAGDVRIGSFNEIRVIRSIDIPRIQFTYQLLDDKGNELVRDQVNLKDMGFDIRTNKYSHNSFKYEYQMLDNWFNQTFVNP</sequence>
<name>A0A2S0VSB8_9ALTE</name>
<dbReference type="RefSeq" id="WP_108603157.1">
    <property type="nucleotide sequence ID" value="NZ_CP026604.1"/>
</dbReference>
<dbReference type="KEGG" id="cate:C2869_11990"/>
<dbReference type="Proteomes" id="UP000244441">
    <property type="component" value="Chromosome"/>
</dbReference>
<proteinExistence type="predicted"/>
<keyword evidence="3" id="KW-1185">Reference proteome</keyword>
<evidence type="ECO:0000313" key="2">
    <source>
        <dbReference type="EMBL" id="AWB67108.1"/>
    </source>
</evidence>
<feature type="signal peptide" evidence="1">
    <location>
        <begin position="1"/>
        <end position="19"/>
    </location>
</feature>
<keyword evidence="1" id="KW-0732">Signal</keyword>
<evidence type="ECO:0000313" key="3">
    <source>
        <dbReference type="Proteomes" id="UP000244441"/>
    </source>
</evidence>
<dbReference type="EMBL" id="CP026604">
    <property type="protein sequence ID" value="AWB67108.1"/>
    <property type="molecule type" value="Genomic_DNA"/>
</dbReference>
<dbReference type="AlphaFoldDB" id="A0A2S0VSB8"/>